<dbReference type="SMART" id="SM00900">
    <property type="entry name" value="FMN_bind"/>
    <property type="match status" value="1"/>
</dbReference>
<dbReference type="AlphaFoldDB" id="A0AAU8GAV9"/>
<feature type="transmembrane region" description="Helical" evidence="1">
    <location>
        <begin position="346"/>
        <end position="366"/>
    </location>
</feature>
<accession>A0AAU8GAV9</accession>
<dbReference type="InterPro" id="IPR007329">
    <property type="entry name" value="FMN-bd"/>
</dbReference>
<dbReference type="Pfam" id="PF12801">
    <property type="entry name" value="Fer4_5"/>
    <property type="match status" value="2"/>
</dbReference>
<keyword evidence="1" id="KW-0812">Transmembrane</keyword>
<organism evidence="3">
    <name type="scientific">Dehalogenimonas sp. 4OHTPN</name>
    <dbReference type="NCBI Taxonomy" id="3166643"/>
    <lineage>
        <taxon>Bacteria</taxon>
        <taxon>Bacillati</taxon>
        <taxon>Chloroflexota</taxon>
        <taxon>Dehalococcoidia</taxon>
        <taxon>Dehalococcoidales</taxon>
        <taxon>Dehalococcoidaceae</taxon>
        <taxon>Dehalogenimonas</taxon>
    </lineage>
</organism>
<dbReference type="GO" id="GO:0016020">
    <property type="term" value="C:membrane"/>
    <property type="evidence" value="ECO:0007669"/>
    <property type="project" value="InterPro"/>
</dbReference>
<keyword evidence="1" id="KW-1133">Transmembrane helix</keyword>
<feature type="transmembrane region" description="Helical" evidence="1">
    <location>
        <begin position="185"/>
        <end position="205"/>
    </location>
</feature>
<keyword evidence="1" id="KW-0472">Membrane</keyword>
<evidence type="ECO:0000259" key="2">
    <source>
        <dbReference type="SMART" id="SM00900"/>
    </source>
</evidence>
<feature type="transmembrane region" description="Helical" evidence="1">
    <location>
        <begin position="306"/>
        <end position="326"/>
    </location>
</feature>
<gene>
    <name evidence="3" type="ORF">ABV300_01200</name>
</gene>
<evidence type="ECO:0000256" key="1">
    <source>
        <dbReference type="SAM" id="Phobius"/>
    </source>
</evidence>
<dbReference type="EMBL" id="CP159307">
    <property type="protein sequence ID" value="XCH33519.1"/>
    <property type="molecule type" value="Genomic_DNA"/>
</dbReference>
<feature type="transmembrane region" description="Helical" evidence="1">
    <location>
        <begin position="217"/>
        <end position="244"/>
    </location>
</feature>
<dbReference type="InterPro" id="IPR017896">
    <property type="entry name" value="4Fe4S_Fe-S-bd"/>
</dbReference>
<sequence length="397" mass="44086">MTQGSFWQLHGKKVLIIGAVVSLLGAWAFGQLNIKTDVDSYLPEVMPEAASFELITSKAADGQYLYSAANGAGPIGYVTAGEGQGYGGPIIVLVAWTLDGTITNIQVPQHEETPAWYNRLYTAQYFAQYIGREFFDPFTLDEDINAASGATRSSHGVAEGVYEGRLLLAEHLGQPFVGPKQPIQLGAPEIVLLLGLALVVVFRMVPGLRQKRWPRYVMLVYGLVFFGIWLSAMLSLINFLVFPIGFAPSPATNPLLYIMVFGILGLAVIFGKNFWCFWVCPYCALQEGAHFLGGSQVRPVSRRQLLLRNARYVILWALVMFVFISRQPQISVIEPWNTVFSLEGNLSQWLLVIATLGVSLFIYDFWCHFLCPVGATMDIVLKIRTWTVNAIGRFTAR</sequence>
<feature type="domain" description="FMN-binding" evidence="2">
    <location>
        <begin position="85"/>
        <end position="168"/>
    </location>
</feature>
<dbReference type="GO" id="GO:0010181">
    <property type="term" value="F:FMN binding"/>
    <property type="evidence" value="ECO:0007669"/>
    <property type="project" value="InterPro"/>
</dbReference>
<protein>
    <submittedName>
        <fullName evidence="3">FMN-binding protein</fullName>
    </submittedName>
</protein>
<reference evidence="3" key="1">
    <citation type="submission" date="2024-06" db="EMBL/GenBank/DDBJ databases">
        <title>A Novel Isolate, Dehalogenimonas sp. Strain 4OHTPN, Dechlorinates Aromatic 4 Hydroxy chlorothalonil by a Novel Reductive Dehalogenase.</title>
        <authorList>
            <person name="Liu G."/>
        </authorList>
    </citation>
    <scope>NUCLEOTIDE SEQUENCE</scope>
    <source>
        <strain evidence="3">4OHTPN</strain>
    </source>
</reference>
<dbReference type="RefSeq" id="WP_353714748.1">
    <property type="nucleotide sequence ID" value="NZ_CP159307.1"/>
</dbReference>
<feature type="transmembrane region" description="Helical" evidence="1">
    <location>
        <begin position="256"/>
        <end position="285"/>
    </location>
</feature>
<dbReference type="Pfam" id="PF04205">
    <property type="entry name" value="FMN_bind"/>
    <property type="match status" value="1"/>
</dbReference>
<evidence type="ECO:0000313" key="3">
    <source>
        <dbReference type="EMBL" id="XCH33519.1"/>
    </source>
</evidence>
<name>A0AAU8GAV9_9CHLR</name>
<proteinExistence type="predicted"/>